<evidence type="ECO:0000313" key="3">
    <source>
        <dbReference type="EMBL" id="GMM55656.1"/>
    </source>
</evidence>
<gene>
    <name evidence="3" type="ORF">DAKH74_022720</name>
</gene>
<feature type="domain" description="Manganese/iron superoxide dismutase C-terminal" evidence="2">
    <location>
        <begin position="205"/>
        <end position="252"/>
    </location>
</feature>
<dbReference type="Gene3D" id="3.55.40.20">
    <property type="entry name" value="Iron/manganese superoxide dismutase, C-terminal domain"/>
    <property type="match status" value="1"/>
</dbReference>
<dbReference type="Pfam" id="PF02777">
    <property type="entry name" value="Sod_Fe_C"/>
    <property type="match status" value="1"/>
</dbReference>
<proteinExistence type="predicted"/>
<sequence length="255" mass="29546">MFGRVIGRRSIHTVPKLASIKELGAGGIPKIYSSNGFNTVWTDYQQYLCDKLTLATAGSSLESYYPFHVMLNTAKKPFQSNIFNLASAAHNNHLFIENILPVKENETNQPSKLLLSRIRESFDMEWEELKEDIVKLTEKKVLGQGWFFLIENANKEIHYLFLQNNGTPYYFPRNQLFDLNVPISENEFSHMEKVRALLSSATKGQQVRDWSMPLIAINLWDQAYLNDYGVGKRQEYVRNVLDNLNWNVVNSRLYK</sequence>
<comment type="caution">
    <text evidence="3">The sequence shown here is derived from an EMBL/GenBank/DDBJ whole genome shotgun (WGS) entry which is preliminary data.</text>
</comment>
<evidence type="ECO:0000256" key="1">
    <source>
        <dbReference type="ARBA" id="ARBA00037226"/>
    </source>
</evidence>
<dbReference type="PANTHER" id="PTHR43595:SF2">
    <property type="entry name" value="SMALL RIBOSOMAL SUBUNIT PROTEIN MS42"/>
    <property type="match status" value="1"/>
</dbReference>
<reference evidence="3 4" key="1">
    <citation type="journal article" date="2023" name="Elife">
        <title>Identification of key yeast species and microbe-microbe interactions impacting larval growth of Drosophila in the wild.</title>
        <authorList>
            <person name="Mure A."/>
            <person name="Sugiura Y."/>
            <person name="Maeda R."/>
            <person name="Honda K."/>
            <person name="Sakurai N."/>
            <person name="Takahashi Y."/>
            <person name="Watada M."/>
            <person name="Katoh T."/>
            <person name="Gotoh A."/>
            <person name="Gotoh Y."/>
            <person name="Taniguchi I."/>
            <person name="Nakamura K."/>
            <person name="Hayashi T."/>
            <person name="Katayama T."/>
            <person name="Uemura T."/>
            <person name="Hattori Y."/>
        </authorList>
    </citation>
    <scope>NUCLEOTIDE SEQUENCE [LARGE SCALE GENOMIC DNA]</scope>
    <source>
        <strain evidence="3 4">KH-74</strain>
    </source>
</reference>
<protein>
    <submittedName>
        <fullName evidence="3">Mitochondrial 37S ribosomal protein</fullName>
    </submittedName>
</protein>
<dbReference type="EMBL" id="BTGD01000005">
    <property type="protein sequence ID" value="GMM55656.1"/>
    <property type="molecule type" value="Genomic_DNA"/>
</dbReference>
<dbReference type="SUPFAM" id="SSF46609">
    <property type="entry name" value="Fe,Mn superoxide dismutase (SOD), N-terminal domain"/>
    <property type="match status" value="1"/>
</dbReference>
<organism evidence="3 4">
    <name type="scientific">Maudiozyma humilis</name>
    <name type="common">Sour dough yeast</name>
    <name type="synonym">Kazachstania humilis</name>
    <dbReference type="NCBI Taxonomy" id="51915"/>
    <lineage>
        <taxon>Eukaryota</taxon>
        <taxon>Fungi</taxon>
        <taxon>Dikarya</taxon>
        <taxon>Ascomycota</taxon>
        <taxon>Saccharomycotina</taxon>
        <taxon>Saccharomycetes</taxon>
        <taxon>Saccharomycetales</taxon>
        <taxon>Saccharomycetaceae</taxon>
        <taxon>Maudiozyma</taxon>
    </lineage>
</organism>
<dbReference type="PANTHER" id="PTHR43595">
    <property type="entry name" value="37S RIBOSOMAL PROTEIN S26, MITOCHONDRIAL"/>
    <property type="match status" value="1"/>
</dbReference>
<dbReference type="InterPro" id="IPR036314">
    <property type="entry name" value="SOD_C_sf"/>
</dbReference>
<dbReference type="GO" id="GO:0046872">
    <property type="term" value="F:metal ion binding"/>
    <property type="evidence" value="ECO:0007669"/>
    <property type="project" value="InterPro"/>
</dbReference>
<keyword evidence="3" id="KW-0689">Ribosomal protein</keyword>
<comment type="function">
    <text evidence="1">Component of the mitochondrial ribosome (mitoribosome), a dedicated translation machinery responsible for the synthesis of mitochondrial genome-encoded proteins, including at least some of the essential transmembrane subunits of the mitochondrial respiratory chain. The mitoribosomes are attached to the mitochondrial inner membrane and translation products are cotranslationally integrated into the membrane.</text>
</comment>
<dbReference type="AlphaFoldDB" id="A0AAV5RWX1"/>
<dbReference type="Proteomes" id="UP001377567">
    <property type="component" value="Unassembled WGS sequence"/>
</dbReference>
<keyword evidence="3" id="KW-0687">Ribonucleoprotein</keyword>
<evidence type="ECO:0000313" key="4">
    <source>
        <dbReference type="Proteomes" id="UP001377567"/>
    </source>
</evidence>
<dbReference type="SUPFAM" id="SSF54719">
    <property type="entry name" value="Fe,Mn superoxide dismutase (SOD), C-terminal domain"/>
    <property type="match status" value="1"/>
</dbReference>
<name>A0AAV5RWX1_MAUHU</name>
<dbReference type="GO" id="GO:0005737">
    <property type="term" value="C:cytoplasm"/>
    <property type="evidence" value="ECO:0007669"/>
    <property type="project" value="TreeGrafter"/>
</dbReference>
<dbReference type="InterPro" id="IPR019832">
    <property type="entry name" value="Mn/Fe_SOD_C"/>
</dbReference>
<dbReference type="GO" id="GO:0005840">
    <property type="term" value="C:ribosome"/>
    <property type="evidence" value="ECO:0007669"/>
    <property type="project" value="UniProtKB-KW"/>
</dbReference>
<dbReference type="InterPro" id="IPR036324">
    <property type="entry name" value="Mn/Fe_SOD_N_sf"/>
</dbReference>
<dbReference type="GO" id="GO:0004784">
    <property type="term" value="F:superoxide dismutase activity"/>
    <property type="evidence" value="ECO:0007669"/>
    <property type="project" value="InterPro"/>
</dbReference>
<accession>A0AAV5RWX1</accession>
<evidence type="ECO:0000259" key="2">
    <source>
        <dbReference type="Pfam" id="PF02777"/>
    </source>
</evidence>
<keyword evidence="4" id="KW-1185">Reference proteome</keyword>